<dbReference type="Proteomes" id="UP000177376">
    <property type="component" value="Unassembled WGS sequence"/>
</dbReference>
<feature type="transmembrane region" description="Helical" evidence="1">
    <location>
        <begin position="200"/>
        <end position="222"/>
    </location>
</feature>
<protein>
    <submittedName>
        <fullName evidence="2">Uncharacterized protein</fullName>
    </submittedName>
</protein>
<feature type="transmembrane region" description="Helical" evidence="1">
    <location>
        <begin position="83"/>
        <end position="100"/>
    </location>
</feature>
<feature type="transmembrane region" description="Helical" evidence="1">
    <location>
        <begin position="177"/>
        <end position="194"/>
    </location>
</feature>
<keyword evidence="1" id="KW-1133">Transmembrane helix</keyword>
<comment type="caution">
    <text evidence="2">The sequence shown here is derived from an EMBL/GenBank/DDBJ whole genome shotgun (WGS) entry which is preliminary data.</text>
</comment>
<name>A0A1G1YJ80_9BACT</name>
<sequence>MIFVFIRLSPFLIPLLYFIMLEAMFYFDNFRFWPFLILLLFNALYFLSIFFKKRKNEALIFLWHSSILLSIGLAYPLILGSQLFINLFIVIWLLVYLVYLESTFHYFYGTKKILLMDLKNVLAYVDLLTIFFLSVFLINLYVFVNLAAWLVLLVVFSSAFWLIFSQLKINQIAIRPGLVYALVLSLLLTEVLLADLFLSVSFYVSAVLIALLYYLLVSLSILNLQGSLTRGLAIRYLVFTLAIILIVALTSQWL</sequence>
<feature type="transmembrane region" description="Helical" evidence="1">
    <location>
        <begin position="234"/>
        <end position="253"/>
    </location>
</feature>
<feature type="transmembrane region" description="Helical" evidence="1">
    <location>
        <begin position="32"/>
        <end position="51"/>
    </location>
</feature>
<organism evidence="2 3">
    <name type="scientific">Candidatus Buchananbacteria bacterium RIFCSPLOWO2_01_FULL_39_33</name>
    <dbReference type="NCBI Taxonomy" id="1797543"/>
    <lineage>
        <taxon>Bacteria</taxon>
        <taxon>Candidatus Buchananiibacteriota</taxon>
    </lineage>
</organism>
<dbReference type="AlphaFoldDB" id="A0A1G1YJ80"/>
<keyword evidence="1" id="KW-0472">Membrane</keyword>
<accession>A0A1G1YJ80</accession>
<proteinExistence type="predicted"/>
<evidence type="ECO:0000313" key="3">
    <source>
        <dbReference type="Proteomes" id="UP000177376"/>
    </source>
</evidence>
<evidence type="ECO:0000313" key="2">
    <source>
        <dbReference type="EMBL" id="OGY52395.1"/>
    </source>
</evidence>
<gene>
    <name evidence="2" type="ORF">A3A02_02840</name>
</gene>
<feature type="transmembrane region" description="Helical" evidence="1">
    <location>
        <begin position="7"/>
        <end position="26"/>
    </location>
</feature>
<feature type="transmembrane region" description="Helical" evidence="1">
    <location>
        <begin position="58"/>
        <end position="77"/>
    </location>
</feature>
<evidence type="ECO:0000256" key="1">
    <source>
        <dbReference type="SAM" id="Phobius"/>
    </source>
</evidence>
<reference evidence="2 3" key="1">
    <citation type="journal article" date="2016" name="Nat. Commun.">
        <title>Thousands of microbial genomes shed light on interconnected biogeochemical processes in an aquifer system.</title>
        <authorList>
            <person name="Anantharaman K."/>
            <person name="Brown C.T."/>
            <person name="Hug L.A."/>
            <person name="Sharon I."/>
            <person name="Castelle C.J."/>
            <person name="Probst A.J."/>
            <person name="Thomas B.C."/>
            <person name="Singh A."/>
            <person name="Wilkins M.J."/>
            <person name="Karaoz U."/>
            <person name="Brodie E.L."/>
            <person name="Williams K.H."/>
            <person name="Hubbard S.S."/>
            <person name="Banfield J.F."/>
        </authorList>
    </citation>
    <scope>NUCLEOTIDE SEQUENCE [LARGE SCALE GENOMIC DNA]</scope>
</reference>
<feature type="transmembrane region" description="Helical" evidence="1">
    <location>
        <begin position="121"/>
        <end position="141"/>
    </location>
</feature>
<keyword evidence="1" id="KW-0812">Transmembrane</keyword>
<dbReference type="EMBL" id="MHIM01000020">
    <property type="protein sequence ID" value="OGY52395.1"/>
    <property type="molecule type" value="Genomic_DNA"/>
</dbReference>
<feature type="transmembrane region" description="Helical" evidence="1">
    <location>
        <begin position="147"/>
        <end position="165"/>
    </location>
</feature>